<feature type="domain" description="SET" evidence="1">
    <location>
        <begin position="21"/>
        <end position="195"/>
    </location>
</feature>
<dbReference type="OrthoDB" id="5945798at2759"/>
<comment type="caution">
    <text evidence="2">The sequence shown here is derived from an EMBL/GenBank/DDBJ whole genome shotgun (WGS) entry which is preliminary data.</text>
</comment>
<dbReference type="InterPro" id="IPR046341">
    <property type="entry name" value="SET_dom_sf"/>
</dbReference>
<keyword evidence="3" id="KW-1185">Reference proteome</keyword>
<protein>
    <recommendedName>
        <fullName evidence="1">SET domain-containing protein</fullName>
    </recommendedName>
</protein>
<organism evidence="2 3">
    <name type="scientific">Hericium alpestre</name>
    <dbReference type="NCBI Taxonomy" id="135208"/>
    <lineage>
        <taxon>Eukaryota</taxon>
        <taxon>Fungi</taxon>
        <taxon>Dikarya</taxon>
        <taxon>Basidiomycota</taxon>
        <taxon>Agaricomycotina</taxon>
        <taxon>Agaricomycetes</taxon>
        <taxon>Russulales</taxon>
        <taxon>Hericiaceae</taxon>
        <taxon>Hericium</taxon>
    </lineage>
</organism>
<sequence length="358" mass="39792">MKFPILTQPGFLHPVPEPRAPALRVATVEGKRLGLFTTRDIDAGEVIFAERALLIVSSVEWCMTFAGNERGAEFRAHAIRDKEAVMKALVKTLPHEKRAAYRALPNVHPRDECGPLWGVARTNGSGIMPLLLAMVVPDMVEHEQLKFLGVCETLSHLNHSCRPNAALHFDLSSFAFMLHAVRSIPAGTEITGSYTDLLAPTAARQAILATFRFQCTCASCVNSETSDRRRRELAKSPALEQAAMLPWLLNKGNLPDDYLTKPSLRALELLRQEGAEASKAYSMHLSQLCLAYAALGDRERYLDARKRSVGLVQGIRPIKIEGFRDMAPAVPEMHPFWRVRMQAGPRSMQDLQAMLKSD</sequence>
<dbReference type="CDD" id="cd20071">
    <property type="entry name" value="SET_SMYD"/>
    <property type="match status" value="1"/>
</dbReference>
<dbReference type="AlphaFoldDB" id="A0A4Y9ZPB3"/>
<dbReference type="SUPFAM" id="SSF82199">
    <property type="entry name" value="SET domain"/>
    <property type="match status" value="1"/>
</dbReference>
<dbReference type="STRING" id="135208.A0A4Y9ZPB3"/>
<evidence type="ECO:0000313" key="3">
    <source>
        <dbReference type="Proteomes" id="UP000298061"/>
    </source>
</evidence>
<dbReference type="Gene3D" id="2.170.270.10">
    <property type="entry name" value="SET domain"/>
    <property type="match status" value="1"/>
</dbReference>
<dbReference type="SMART" id="SM00317">
    <property type="entry name" value="SET"/>
    <property type="match status" value="1"/>
</dbReference>
<evidence type="ECO:0000259" key="1">
    <source>
        <dbReference type="PROSITE" id="PS50280"/>
    </source>
</evidence>
<dbReference type="Pfam" id="PF00856">
    <property type="entry name" value="SET"/>
    <property type="match status" value="1"/>
</dbReference>
<dbReference type="InterPro" id="IPR053185">
    <property type="entry name" value="SET_domain_protein"/>
</dbReference>
<name>A0A4Y9ZPB3_9AGAM</name>
<dbReference type="Proteomes" id="UP000298061">
    <property type="component" value="Unassembled WGS sequence"/>
</dbReference>
<dbReference type="InterPro" id="IPR001214">
    <property type="entry name" value="SET_dom"/>
</dbReference>
<dbReference type="PANTHER" id="PTHR47332:SF4">
    <property type="entry name" value="SET DOMAIN-CONTAINING PROTEIN 5"/>
    <property type="match status" value="1"/>
</dbReference>
<proteinExistence type="predicted"/>
<dbReference type="PROSITE" id="PS50280">
    <property type="entry name" value="SET"/>
    <property type="match status" value="1"/>
</dbReference>
<evidence type="ECO:0000313" key="2">
    <source>
        <dbReference type="EMBL" id="TFY76104.1"/>
    </source>
</evidence>
<accession>A0A4Y9ZPB3</accession>
<gene>
    <name evidence="2" type="ORF">EWM64_g7907</name>
</gene>
<dbReference type="PANTHER" id="PTHR47332">
    <property type="entry name" value="SET DOMAIN-CONTAINING PROTEIN 5"/>
    <property type="match status" value="1"/>
</dbReference>
<dbReference type="EMBL" id="SFCI01001320">
    <property type="protein sequence ID" value="TFY76104.1"/>
    <property type="molecule type" value="Genomic_DNA"/>
</dbReference>
<reference evidence="2 3" key="1">
    <citation type="submission" date="2019-02" db="EMBL/GenBank/DDBJ databases">
        <title>Genome sequencing of the rare red list fungi Hericium alpestre (H. flagellum).</title>
        <authorList>
            <person name="Buettner E."/>
            <person name="Kellner H."/>
        </authorList>
    </citation>
    <scope>NUCLEOTIDE SEQUENCE [LARGE SCALE GENOMIC DNA]</scope>
    <source>
        <strain evidence="2 3">DSM 108284</strain>
    </source>
</reference>